<dbReference type="PROSITE" id="PS50885">
    <property type="entry name" value="HAMP"/>
    <property type="match status" value="1"/>
</dbReference>
<comment type="subcellular location">
    <subcellularLocation>
        <location evidence="1">Cell membrane</location>
    </subcellularLocation>
</comment>
<sequence>MIKRKQVQQNVDAYISAEEAIVRPKISSFFQTLGAKLFLFFVVSMVVTVITVGLVSYYVSSSAMEKKVSEVATQSLQQTSEKLDYLLNFYENISIQLALDQSFMGDLAYRLNLIDVGASENQSRMNVEGRIMDKLKHTATTNKVYIQLFDEHIYTQVDTGRDYVSALFSSNNGTAAISFYQPYFQSVIEGNGKAVWLGAIPKGAIGSETVYISMGKLLKTNSGNYLLFIEFKEEVIAEALANLELSGGQLPELITASGELVYTDNRYEETSSSLDKQVDSTNDQKSIHEQSSLQATVSEAADVDIASEATADETAPLQRRTHGIYLLPEQAEQSGSYIQDEKLVVYSTSERTGWSLIQGMPLRELTQGIDNILTVTLVLIGGAIVVAVLLGGAIARLISIPIQEISSLMKQVEQGNLSVRMQSRRKDEIGLLGQSFNQMAENISGLISRTSGALDYVLATAQKLQHVSRQMDTSAKEIAAATDEIARGADVLSSQSEEGSVHAASIQDEMSTLMENNLIMQQHAINVKEESHQGIVQMKRLLDKTTKGELLTRHTMESAQQLSARAREIGKILELLDNIAKHTNLLSLNAAIEASRAGENGRGFMVVAKEIRQLADQSRESIVVVNQIIGTIVEEIERTVQALDDSYPIYQEQMLVSKQVDSVFRDVDARMNDFVEKINETAGSANKLHLAQSTLSEMILHVSATAEQSTAISEEVASTSTNQLTISSELVQVSEQLHQLSKELKEMLAQFQVKSD</sequence>
<dbReference type="InterPro" id="IPR003660">
    <property type="entry name" value="HAMP_dom"/>
</dbReference>
<evidence type="ECO:0000256" key="8">
    <source>
        <dbReference type="SAM" id="Phobius"/>
    </source>
</evidence>
<dbReference type="EMBL" id="JBHSTE010000005">
    <property type="protein sequence ID" value="MFC6334060.1"/>
    <property type="molecule type" value="Genomic_DNA"/>
</dbReference>
<evidence type="ECO:0000313" key="12">
    <source>
        <dbReference type="Proteomes" id="UP001596233"/>
    </source>
</evidence>
<evidence type="ECO:0000256" key="3">
    <source>
        <dbReference type="ARBA" id="ARBA00023136"/>
    </source>
</evidence>
<feature type="domain" description="HAMP" evidence="10">
    <location>
        <begin position="396"/>
        <end position="448"/>
    </location>
</feature>
<proteinExistence type="inferred from homology"/>
<dbReference type="CDD" id="cd06225">
    <property type="entry name" value="HAMP"/>
    <property type="match status" value="1"/>
</dbReference>
<evidence type="ECO:0000256" key="2">
    <source>
        <dbReference type="ARBA" id="ARBA00022475"/>
    </source>
</evidence>
<evidence type="ECO:0000313" key="11">
    <source>
        <dbReference type="EMBL" id="MFC6334060.1"/>
    </source>
</evidence>
<dbReference type="Gene3D" id="6.10.340.10">
    <property type="match status" value="1"/>
</dbReference>
<dbReference type="Gene3D" id="1.10.287.950">
    <property type="entry name" value="Methyl-accepting chemotaxis protein"/>
    <property type="match status" value="1"/>
</dbReference>
<dbReference type="RefSeq" id="WP_379236203.1">
    <property type="nucleotide sequence ID" value="NZ_JBHSTE010000005.1"/>
</dbReference>
<evidence type="ECO:0000259" key="9">
    <source>
        <dbReference type="PROSITE" id="PS50111"/>
    </source>
</evidence>
<keyword evidence="12" id="KW-1185">Reference proteome</keyword>
<keyword evidence="8" id="KW-0812">Transmembrane</keyword>
<dbReference type="PANTHER" id="PTHR32089:SF112">
    <property type="entry name" value="LYSOZYME-LIKE PROTEIN-RELATED"/>
    <property type="match status" value="1"/>
</dbReference>
<evidence type="ECO:0000256" key="6">
    <source>
        <dbReference type="PROSITE-ProRule" id="PRU00284"/>
    </source>
</evidence>
<dbReference type="SMART" id="SM00304">
    <property type="entry name" value="HAMP"/>
    <property type="match status" value="1"/>
</dbReference>
<dbReference type="SUPFAM" id="SSF58104">
    <property type="entry name" value="Methyl-accepting chemotaxis protein (MCP) signaling domain"/>
    <property type="match status" value="1"/>
</dbReference>
<comment type="caution">
    <text evidence="11">The sequence shown here is derived from an EMBL/GenBank/DDBJ whole genome shotgun (WGS) entry which is preliminary data.</text>
</comment>
<keyword evidence="3 8" id="KW-0472">Membrane</keyword>
<feature type="transmembrane region" description="Helical" evidence="8">
    <location>
        <begin position="37"/>
        <end position="59"/>
    </location>
</feature>
<keyword evidence="8" id="KW-1133">Transmembrane helix</keyword>
<dbReference type="Pfam" id="PF00015">
    <property type="entry name" value="MCPsignal"/>
    <property type="match status" value="1"/>
</dbReference>
<evidence type="ECO:0000259" key="10">
    <source>
        <dbReference type="PROSITE" id="PS50885"/>
    </source>
</evidence>
<protein>
    <submittedName>
        <fullName evidence="11">Methyl-accepting chemotaxis protein</fullName>
    </submittedName>
</protein>
<dbReference type="SMART" id="SM00283">
    <property type="entry name" value="MA"/>
    <property type="match status" value="1"/>
</dbReference>
<feature type="transmembrane region" description="Helical" evidence="8">
    <location>
        <begin position="372"/>
        <end position="398"/>
    </location>
</feature>
<dbReference type="InterPro" id="IPR004089">
    <property type="entry name" value="MCPsignal_dom"/>
</dbReference>
<organism evidence="11 12">
    <name type="scientific">Paenibacillus septentrionalis</name>
    <dbReference type="NCBI Taxonomy" id="429342"/>
    <lineage>
        <taxon>Bacteria</taxon>
        <taxon>Bacillati</taxon>
        <taxon>Bacillota</taxon>
        <taxon>Bacilli</taxon>
        <taxon>Bacillales</taxon>
        <taxon>Paenibacillaceae</taxon>
        <taxon>Paenibacillus</taxon>
    </lineage>
</organism>
<evidence type="ECO:0000256" key="4">
    <source>
        <dbReference type="ARBA" id="ARBA00023224"/>
    </source>
</evidence>
<evidence type="ECO:0000256" key="7">
    <source>
        <dbReference type="SAM" id="MobiDB-lite"/>
    </source>
</evidence>
<gene>
    <name evidence="11" type="ORF">ACFP56_15640</name>
</gene>
<keyword evidence="2" id="KW-1003">Cell membrane</keyword>
<dbReference type="PANTHER" id="PTHR32089">
    <property type="entry name" value="METHYL-ACCEPTING CHEMOTAXIS PROTEIN MCPB"/>
    <property type="match status" value="1"/>
</dbReference>
<dbReference type="PROSITE" id="PS50111">
    <property type="entry name" value="CHEMOTAXIS_TRANSDUC_2"/>
    <property type="match status" value="1"/>
</dbReference>
<accession>A0ABW1V8L7</accession>
<keyword evidence="4 6" id="KW-0807">Transducer</keyword>
<dbReference type="Proteomes" id="UP001596233">
    <property type="component" value="Unassembled WGS sequence"/>
</dbReference>
<feature type="domain" description="Methyl-accepting transducer" evidence="9">
    <location>
        <begin position="467"/>
        <end position="724"/>
    </location>
</feature>
<reference evidence="12" key="1">
    <citation type="journal article" date="2019" name="Int. J. Syst. Evol. Microbiol.">
        <title>The Global Catalogue of Microorganisms (GCM) 10K type strain sequencing project: providing services to taxonomists for standard genome sequencing and annotation.</title>
        <authorList>
            <consortium name="The Broad Institute Genomics Platform"/>
            <consortium name="The Broad Institute Genome Sequencing Center for Infectious Disease"/>
            <person name="Wu L."/>
            <person name="Ma J."/>
        </authorList>
    </citation>
    <scope>NUCLEOTIDE SEQUENCE [LARGE SCALE GENOMIC DNA]</scope>
    <source>
        <strain evidence="12">PCU 280</strain>
    </source>
</reference>
<evidence type="ECO:0000256" key="1">
    <source>
        <dbReference type="ARBA" id="ARBA00004236"/>
    </source>
</evidence>
<dbReference type="Pfam" id="PF00672">
    <property type="entry name" value="HAMP"/>
    <property type="match status" value="1"/>
</dbReference>
<comment type="similarity">
    <text evidence="5">Belongs to the methyl-accepting chemotaxis (MCP) protein family.</text>
</comment>
<feature type="region of interest" description="Disordered" evidence="7">
    <location>
        <begin position="271"/>
        <end position="291"/>
    </location>
</feature>
<evidence type="ECO:0000256" key="5">
    <source>
        <dbReference type="ARBA" id="ARBA00029447"/>
    </source>
</evidence>
<name>A0ABW1V8L7_9BACL</name>